<keyword evidence="8" id="KW-1185">Reference proteome</keyword>
<dbReference type="EMBL" id="CP073587">
    <property type="protein sequence ID" value="QUN04448.1"/>
    <property type="molecule type" value="Genomic_DNA"/>
</dbReference>
<name>A0ABX7YPI6_9GAMM</name>
<evidence type="ECO:0000256" key="6">
    <source>
        <dbReference type="HAMAP-Rule" id="MF_00924"/>
    </source>
</evidence>
<evidence type="ECO:0000313" key="8">
    <source>
        <dbReference type="Proteomes" id="UP000679575"/>
    </source>
</evidence>
<protein>
    <recommendedName>
        <fullName evidence="6">Outer membrane protein assembly factor BamC</fullName>
    </recommendedName>
</protein>
<dbReference type="HAMAP" id="MF_00924">
    <property type="entry name" value="OM_assembly_BamC"/>
    <property type="match status" value="1"/>
</dbReference>
<dbReference type="PROSITE" id="PS51257">
    <property type="entry name" value="PROKAR_LIPOPROTEIN"/>
    <property type="match status" value="1"/>
</dbReference>
<proteinExistence type="inferred from homology"/>
<comment type="subunit">
    <text evidence="6">Part of the Bam complex.</text>
</comment>
<keyword evidence="1 6" id="KW-0732">Signal</keyword>
<dbReference type="InterPro" id="IPR042268">
    <property type="entry name" value="BamC_C"/>
</dbReference>
<comment type="similarity">
    <text evidence="6">Belongs to the BamC family.</text>
</comment>
<dbReference type="InterPro" id="IPR014524">
    <property type="entry name" value="BamC"/>
</dbReference>
<evidence type="ECO:0000256" key="5">
    <source>
        <dbReference type="ARBA" id="ARBA00023288"/>
    </source>
</evidence>
<evidence type="ECO:0000313" key="7">
    <source>
        <dbReference type="EMBL" id="QUN04448.1"/>
    </source>
</evidence>
<keyword evidence="4 6" id="KW-0998">Cell outer membrane</keyword>
<sequence length="371" mass="41885">MLKLKEISLVLAALTVTACTTPLTRRQADGNFDYINAQSTGPLKIPEGLLSPKFSQDYAIPAVGTKSNKALVGDALDIRPPLQILPMADGTHIEEGADNIKVVVETIDSTVDLKKEMFAVVEGFLKSKDYAIAKEDYDNGVIDTDWIEHDEVIDSPWIGADKVYKVRQRYEFLLEVRPHGRTGNLVINLLDHQQSYNGEDSQVLLNNEDKKRYAIDMLNSTIGYMAKERSRIVQNMRVKQSKGIDVTYVTAASDKDESFWLADAPLKSTWDRLAIVLPEVGFEVIDMDSAKGLYYVKFNDTSGFWSSLFSDDEIKLKNKDNYRLLVKQDAKDSNKTEIRIRDNEDQPLSNDKVESVYKAVSNVMSEDRKVR</sequence>
<gene>
    <name evidence="6 7" type="primary">bamC</name>
    <name evidence="7" type="ORF">KDN34_09125</name>
</gene>
<reference evidence="7 8" key="1">
    <citation type="submission" date="2021-04" db="EMBL/GenBank/DDBJ databases">
        <title>Novel species identification of genus Shewanella.</title>
        <authorList>
            <person name="Liu G."/>
        </authorList>
    </citation>
    <scope>NUCLEOTIDE SEQUENCE [LARGE SCALE GENOMIC DNA]</scope>
    <source>
        <strain evidence="7 8">FJAT-54481</strain>
    </source>
</reference>
<keyword evidence="2 6" id="KW-0472">Membrane</keyword>
<dbReference type="Proteomes" id="UP000679575">
    <property type="component" value="Chromosome"/>
</dbReference>
<dbReference type="Pfam" id="PF06804">
    <property type="entry name" value="Lipoprotein_18"/>
    <property type="match status" value="1"/>
</dbReference>
<comment type="subcellular location">
    <subcellularLocation>
        <location evidence="6">Cell outer membrane</location>
        <topology evidence="6">Lipid-anchor</topology>
    </subcellularLocation>
</comment>
<dbReference type="Gene3D" id="3.30.530.50">
    <property type="match status" value="1"/>
</dbReference>
<organism evidence="7 8">
    <name type="scientific">Shewanella yunxiaonensis</name>
    <dbReference type="NCBI Taxonomy" id="2829809"/>
    <lineage>
        <taxon>Bacteria</taxon>
        <taxon>Pseudomonadati</taxon>
        <taxon>Pseudomonadota</taxon>
        <taxon>Gammaproteobacteria</taxon>
        <taxon>Alteromonadales</taxon>
        <taxon>Shewanellaceae</taxon>
        <taxon>Shewanella</taxon>
    </lineage>
</organism>
<evidence type="ECO:0000256" key="3">
    <source>
        <dbReference type="ARBA" id="ARBA00023139"/>
    </source>
</evidence>
<evidence type="ECO:0000256" key="4">
    <source>
        <dbReference type="ARBA" id="ARBA00023237"/>
    </source>
</evidence>
<comment type="function">
    <text evidence="6">Part of the outer membrane protein assembly complex, which is involved in assembly and insertion of beta-barrel proteins into the outer membrane.</text>
</comment>
<evidence type="ECO:0000256" key="1">
    <source>
        <dbReference type="ARBA" id="ARBA00022729"/>
    </source>
</evidence>
<accession>A0ABX7YPI6</accession>
<dbReference type="Gene3D" id="3.30.310.170">
    <property type="entry name" value="Outer membrane protein assembly factor BamC"/>
    <property type="match status" value="1"/>
</dbReference>
<keyword evidence="5 6" id="KW-0449">Lipoprotein</keyword>
<dbReference type="RefSeq" id="WP_212593505.1">
    <property type="nucleotide sequence ID" value="NZ_CP073587.1"/>
</dbReference>
<dbReference type="InterPro" id="IPR010653">
    <property type="entry name" value="NlpB/DapX"/>
</dbReference>
<keyword evidence="3 6" id="KW-0564">Palmitate</keyword>
<evidence type="ECO:0000256" key="2">
    <source>
        <dbReference type="ARBA" id="ARBA00023136"/>
    </source>
</evidence>